<dbReference type="InterPro" id="IPR002048">
    <property type="entry name" value="EF_hand_dom"/>
</dbReference>
<dbReference type="InterPro" id="IPR011992">
    <property type="entry name" value="EF-hand-dom_pair"/>
</dbReference>
<reference evidence="3" key="1">
    <citation type="submission" date="2015-11" db="EMBL/GenBank/DDBJ databases">
        <title>De novo transcriptome assembly of four potential Pierce s Disease insect vectors from Arizona vineyards.</title>
        <authorList>
            <person name="Tassone E.E."/>
        </authorList>
    </citation>
    <scope>NUCLEOTIDE SEQUENCE</scope>
</reference>
<gene>
    <name evidence="3" type="ORF">g.44863</name>
</gene>
<feature type="domain" description="EF-hand" evidence="2">
    <location>
        <begin position="8"/>
        <end position="43"/>
    </location>
</feature>
<evidence type="ECO:0000313" key="3">
    <source>
        <dbReference type="EMBL" id="JAT22500.1"/>
    </source>
</evidence>
<evidence type="ECO:0000259" key="2">
    <source>
        <dbReference type="PROSITE" id="PS50222"/>
    </source>
</evidence>
<sequence>MSDPSGEEILEMLNNIFTTCDVDGTGVVDINTLVNFLTQQDPAWHKDQTLEEEFCKVLDADEQTQSISKDHFISSLLSHIKLKNHLEEDNNHDEMSTQEVAGSRQSTDDTQDPEMVLVSIGNNNINNTEVQFVADGQTLSSEDVADEVSVLDCESPPVNKQLVRSLQEEINALQRKTEFLESANNSLICQILSLEESITKNEKESAADLKKLLASHHLLEMQKHKQEEVEERLCLFVDDNKSVTIQLSQSERENSKLKEFIAQMEKQIELISSEKLFQDTKLKDIKEKYNTLNDLFTKSQVELESLKMKDKTGEESIEQLVDQNTNLKLQLESSDYLVQDLKSQLAATFKELSNLQNEKIKARLHNPNLSENQSSDNTMIFFDENFSLDNTIPFEQSILAELQEKRTCTCDCMRDLTFTTSSPVSSEKFHLLKSDVSVSTDEKTVTHQATMTTPQGVKPIPSAKNCRDVGVNCSIKVSSFL</sequence>
<dbReference type="EMBL" id="GEBQ01017477">
    <property type="protein sequence ID" value="JAT22500.1"/>
    <property type="molecule type" value="Transcribed_RNA"/>
</dbReference>
<dbReference type="GO" id="GO:0005509">
    <property type="term" value="F:calcium ion binding"/>
    <property type="evidence" value="ECO:0007669"/>
    <property type="project" value="InterPro"/>
</dbReference>
<feature type="region of interest" description="Disordered" evidence="1">
    <location>
        <begin position="89"/>
        <end position="111"/>
    </location>
</feature>
<dbReference type="AlphaFoldDB" id="A0A1B6LFT7"/>
<proteinExistence type="predicted"/>
<accession>A0A1B6LFT7</accession>
<dbReference type="PROSITE" id="PS50222">
    <property type="entry name" value="EF_HAND_2"/>
    <property type="match status" value="1"/>
</dbReference>
<name>A0A1B6LFT7_9HEMI</name>
<organism evidence="3">
    <name type="scientific">Graphocephala atropunctata</name>
    <dbReference type="NCBI Taxonomy" id="36148"/>
    <lineage>
        <taxon>Eukaryota</taxon>
        <taxon>Metazoa</taxon>
        <taxon>Ecdysozoa</taxon>
        <taxon>Arthropoda</taxon>
        <taxon>Hexapoda</taxon>
        <taxon>Insecta</taxon>
        <taxon>Pterygota</taxon>
        <taxon>Neoptera</taxon>
        <taxon>Paraneoptera</taxon>
        <taxon>Hemiptera</taxon>
        <taxon>Auchenorrhyncha</taxon>
        <taxon>Membracoidea</taxon>
        <taxon>Cicadellidae</taxon>
        <taxon>Cicadellinae</taxon>
        <taxon>Cicadellini</taxon>
        <taxon>Graphocephala</taxon>
    </lineage>
</organism>
<protein>
    <recommendedName>
        <fullName evidence="2">EF-hand domain-containing protein</fullName>
    </recommendedName>
</protein>
<evidence type="ECO:0000256" key="1">
    <source>
        <dbReference type="SAM" id="MobiDB-lite"/>
    </source>
</evidence>
<dbReference type="SUPFAM" id="SSF47473">
    <property type="entry name" value="EF-hand"/>
    <property type="match status" value="1"/>
</dbReference>